<evidence type="ECO:0000256" key="16">
    <source>
        <dbReference type="ARBA" id="ARBA00042156"/>
    </source>
</evidence>
<evidence type="ECO:0000256" key="4">
    <source>
        <dbReference type="ARBA" id="ARBA00022737"/>
    </source>
</evidence>
<evidence type="ECO:0000256" key="13">
    <source>
        <dbReference type="ARBA" id="ARBA00023204"/>
    </source>
</evidence>
<dbReference type="Proteomes" id="UP000093044">
    <property type="component" value="Chromosome"/>
</dbReference>
<dbReference type="Pfam" id="PF17755">
    <property type="entry name" value="UvrA_DNA-bind"/>
    <property type="match status" value="1"/>
</dbReference>
<dbReference type="EMBL" id="CP016757">
    <property type="protein sequence ID" value="ANZ44842.1"/>
    <property type="molecule type" value="Genomic_DNA"/>
</dbReference>
<evidence type="ECO:0000256" key="7">
    <source>
        <dbReference type="ARBA" id="ARBA00022769"/>
    </source>
</evidence>
<dbReference type="GO" id="GO:0004518">
    <property type="term" value="F:nuclease activity"/>
    <property type="evidence" value="ECO:0007669"/>
    <property type="project" value="UniProtKB-KW"/>
</dbReference>
<comment type="similarity">
    <text evidence="14">Belongs to the ABC transporter superfamily. UvrA family.</text>
</comment>
<evidence type="ECO:0000256" key="15">
    <source>
        <dbReference type="ARBA" id="ARBA00039316"/>
    </source>
</evidence>
<keyword evidence="6" id="KW-0227">DNA damage</keyword>
<dbReference type="PROSITE" id="PS50893">
    <property type="entry name" value="ABC_TRANSPORTER_2"/>
    <property type="match status" value="1"/>
</dbReference>
<dbReference type="FunFam" id="1.20.1580.10:FF:000002">
    <property type="entry name" value="UvrABC system protein A"/>
    <property type="match status" value="1"/>
</dbReference>
<dbReference type="GO" id="GO:0006289">
    <property type="term" value="P:nucleotide-excision repair"/>
    <property type="evidence" value="ECO:0007669"/>
    <property type="project" value="InterPro"/>
</dbReference>
<dbReference type="SUPFAM" id="SSF52540">
    <property type="entry name" value="P-loop containing nucleoside triphosphate hydrolases"/>
    <property type="match status" value="2"/>
</dbReference>
<feature type="domain" description="ABC transporter" evidence="17">
    <location>
        <begin position="601"/>
        <end position="931"/>
    </location>
</feature>
<keyword evidence="12" id="KW-0238">DNA-binding</keyword>
<evidence type="ECO:0000256" key="6">
    <source>
        <dbReference type="ARBA" id="ARBA00022763"/>
    </source>
</evidence>
<dbReference type="InterPro" id="IPR041102">
    <property type="entry name" value="UvrA_inter"/>
</dbReference>
<dbReference type="GO" id="GO:0009380">
    <property type="term" value="C:excinuclease repair complex"/>
    <property type="evidence" value="ECO:0007669"/>
    <property type="project" value="InterPro"/>
</dbReference>
<dbReference type="GO" id="GO:0005737">
    <property type="term" value="C:cytoplasm"/>
    <property type="evidence" value="ECO:0007669"/>
    <property type="project" value="UniProtKB-SubCell"/>
</dbReference>
<dbReference type="Gene3D" id="3.30.1490.20">
    <property type="entry name" value="ATP-grasp fold, A domain"/>
    <property type="match status" value="1"/>
</dbReference>
<dbReference type="PROSITE" id="PS00211">
    <property type="entry name" value="ABC_TRANSPORTER_1"/>
    <property type="match status" value="2"/>
</dbReference>
<comment type="subcellular location">
    <subcellularLocation>
        <location evidence="1">Cytoplasm</location>
    </subcellularLocation>
</comment>
<dbReference type="Pfam" id="PF17760">
    <property type="entry name" value="UvrA_inter"/>
    <property type="match status" value="1"/>
</dbReference>
<keyword evidence="5" id="KW-0547">Nucleotide-binding</keyword>
<reference evidence="18" key="1">
    <citation type="submission" date="2016-08" db="EMBL/GenBank/DDBJ databases">
        <title>Complete genome of Cloacibacillus porcorum.</title>
        <authorList>
            <person name="Looft T."/>
            <person name="Bayles D.O."/>
            <person name="Alt D.P."/>
        </authorList>
    </citation>
    <scope>NUCLEOTIDE SEQUENCE [LARGE SCALE GENOMIC DNA]</scope>
    <source>
        <strain evidence="18">CL-84</strain>
    </source>
</reference>
<dbReference type="AlphaFoldDB" id="A0A1B2I4F7"/>
<dbReference type="GO" id="GO:0008270">
    <property type="term" value="F:zinc ion binding"/>
    <property type="evidence" value="ECO:0007669"/>
    <property type="project" value="UniProtKB-KW"/>
</dbReference>
<evidence type="ECO:0000256" key="14">
    <source>
        <dbReference type="ARBA" id="ARBA00038000"/>
    </source>
</evidence>
<dbReference type="OrthoDB" id="9809851at2"/>
<dbReference type="InterPro" id="IPR017871">
    <property type="entry name" value="ABC_transporter-like_CS"/>
</dbReference>
<dbReference type="Gene3D" id="3.40.50.300">
    <property type="entry name" value="P-loop containing nucleotide triphosphate hydrolases"/>
    <property type="match status" value="2"/>
</dbReference>
<evidence type="ECO:0000256" key="10">
    <source>
        <dbReference type="ARBA" id="ARBA00022840"/>
    </source>
</evidence>
<keyword evidence="7" id="KW-0228">DNA excision</keyword>
<dbReference type="GO" id="GO:0005524">
    <property type="term" value="F:ATP binding"/>
    <property type="evidence" value="ECO:0007669"/>
    <property type="project" value="UniProtKB-KW"/>
</dbReference>
<dbReference type="Gene3D" id="1.10.8.280">
    <property type="entry name" value="ABC transporter ATPase domain-like"/>
    <property type="match status" value="1"/>
</dbReference>
<protein>
    <recommendedName>
        <fullName evidence="15">UvrABC system protein A</fullName>
    </recommendedName>
    <alternativeName>
        <fullName evidence="16">Excinuclease ABC subunit A</fullName>
    </alternativeName>
</protein>
<dbReference type="InterPro" id="IPR041552">
    <property type="entry name" value="UvrA_DNA-bd"/>
</dbReference>
<dbReference type="InterPro" id="IPR027417">
    <property type="entry name" value="P-loop_NTPase"/>
</dbReference>
<dbReference type="PANTHER" id="PTHR43152:SF3">
    <property type="entry name" value="UVRABC SYSTEM PROTEIN A"/>
    <property type="match status" value="1"/>
</dbReference>
<proteinExistence type="inferred from homology"/>
<gene>
    <name evidence="18" type="ORF">BED41_06950</name>
</gene>
<evidence type="ECO:0000256" key="5">
    <source>
        <dbReference type="ARBA" id="ARBA00022741"/>
    </source>
</evidence>
<dbReference type="InterPro" id="IPR003439">
    <property type="entry name" value="ABC_transporter-like_ATP-bd"/>
</dbReference>
<dbReference type="GO" id="GO:0003677">
    <property type="term" value="F:DNA binding"/>
    <property type="evidence" value="ECO:0007669"/>
    <property type="project" value="UniProtKB-KW"/>
</dbReference>
<dbReference type="NCBIfam" id="NF001503">
    <property type="entry name" value="PRK00349.1"/>
    <property type="match status" value="1"/>
</dbReference>
<name>A0A1B2I4F7_9BACT</name>
<evidence type="ECO:0000256" key="3">
    <source>
        <dbReference type="ARBA" id="ARBA00022723"/>
    </source>
</evidence>
<dbReference type="Gene3D" id="1.20.1580.10">
    <property type="entry name" value="ABC transporter ATPase like domain"/>
    <property type="match status" value="2"/>
</dbReference>
<evidence type="ECO:0000256" key="8">
    <source>
        <dbReference type="ARBA" id="ARBA00022771"/>
    </source>
</evidence>
<dbReference type="NCBIfam" id="TIGR00630">
    <property type="entry name" value="uvra"/>
    <property type="match status" value="1"/>
</dbReference>
<keyword evidence="2" id="KW-0963">Cytoplasm</keyword>
<evidence type="ECO:0000313" key="19">
    <source>
        <dbReference type="Proteomes" id="UP000093044"/>
    </source>
</evidence>
<evidence type="ECO:0000313" key="18">
    <source>
        <dbReference type="EMBL" id="ANZ44842.1"/>
    </source>
</evidence>
<keyword evidence="3" id="KW-0479">Metal-binding</keyword>
<dbReference type="PANTHER" id="PTHR43152">
    <property type="entry name" value="UVRABC SYSTEM PROTEIN A"/>
    <property type="match status" value="1"/>
</dbReference>
<dbReference type="KEGG" id="cpor:BED41_06950"/>
<keyword evidence="13" id="KW-0234">DNA repair</keyword>
<keyword evidence="11" id="KW-0267">Excision nuclease</keyword>
<sequence length="943" mass="105261">MEQEIRITGARQHNLKNINADIPKNKLVVVTGPSGSGKSSLAFDTVYAEGQRRYVESLSSYARQFLGMSDKPDVDDISGLSPAISIEQKGSNHNPRSTVGTVTEIYDYLRLLYGRAGTPHCPKCGREVHRYSVDEIIDLIYQEYDGKPLEIFSPVVKAKKGEYRNLLLKLHQQGYMRARIDGTLYWLEEAVELDKKRRHTIECLIDRMRVKEENRSRLSEAIEMALKLSDGFILLASEGSADRELTEKYICPECQISLPDIEPRLFSFNAPFGACPDCGGLGFHSHFSAELAVNPELPLGEGGFIPWKSMKYMVHKAEKLAEKKGWDIGKPFRELPEEVRHELLYGSDEVLELTFSDKKNGDWEYNGKYIGLIPWIEKRYNETESENYKEELGRYLVEDVCSTCRGMRLKPEALAVTLGGYNIGEITEMPIDELITKLDGLKLGEREQKIVGIALVEVRKRLSFLNDVGAGYLSLSRRADTLSGGESQRIRLASQIGSQLTGVLYVLDEPTIGLHPRDTNRLLDTLRAIRDIGNTVLVVEHDRDTMAAADHILELGPGAGEHGGELIANGSAEEVMRGGSSTALYLRGEADGTWRPHPERRKPSGMIKVRGARENNLKKLNIDIPLNVFAALSGVSGSGKSTFLYEVLYKGLRGKFDKDYRERPGRFESVSGYESLRNIVLVDQSPIGRTPRSNPATYTGVFTPIREFYAELQESKLRGYQPGRFSFNVKGGRCEACNGDGVIKVSMLFLPDVYVKCDVCKGQRYNRETLEVRYKGLSIADVLDLTVDEAIEHFSGIPRIANKLKVIQEAGLGYIRLGQPAPTLSGGEAQRVKLATELGKKFRGNTLYLLDEPTTGLHYTDVKKLLKLLHKLVEQGNSVLVIEHNLDVLASSDYIMDLGPEGGRGGGRLIAKGTPEEVARAKGPTSKYLAQFFEEMKRGHDER</sequence>
<organism evidence="18 19">
    <name type="scientific">Cloacibacillus porcorum</name>
    <dbReference type="NCBI Taxonomy" id="1197717"/>
    <lineage>
        <taxon>Bacteria</taxon>
        <taxon>Thermotogati</taxon>
        <taxon>Synergistota</taxon>
        <taxon>Synergistia</taxon>
        <taxon>Synergistales</taxon>
        <taxon>Synergistaceae</taxon>
        <taxon>Cloacibacillus</taxon>
    </lineage>
</organism>
<evidence type="ECO:0000256" key="2">
    <source>
        <dbReference type="ARBA" id="ARBA00022490"/>
    </source>
</evidence>
<dbReference type="GeneID" id="83057586"/>
<keyword evidence="4" id="KW-0677">Repeat</keyword>
<dbReference type="STRING" id="1197717.BED41_06950"/>
<evidence type="ECO:0000256" key="12">
    <source>
        <dbReference type="ARBA" id="ARBA00023125"/>
    </source>
</evidence>
<evidence type="ECO:0000256" key="11">
    <source>
        <dbReference type="ARBA" id="ARBA00022881"/>
    </source>
</evidence>
<evidence type="ECO:0000256" key="9">
    <source>
        <dbReference type="ARBA" id="ARBA00022833"/>
    </source>
</evidence>
<dbReference type="InterPro" id="IPR013815">
    <property type="entry name" value="ATP_grasp_subdomain_1"/>
</dbReference>
<keyword evidence="10" id="KW-0067">ATP-binding</keyword>
<accession>A0A1B2I4F7</accession>
<keyword evidence="19" id="KW-1185">Reference proteome</keyword>
<dbReference type="RefSeq" id="WP_066744357.1">
    <property type="nucleotide sequence ID" value="NZ_CP016757.1"/>
</dbReference>
<evidence type="ECO:0000259" key="17">
    <source>
        <dbReference type="PROSITE" id="PS50893"/>
    </source>
</evidence>
<keyword evidence="9" id="KW-0862">Zinc</keyword>
<dbReference type="InterPro" id="IPR004602">
    <property type="entry name" value="UvrA"/>
</dbReference>
<evidence type="ECO:0000256" key="1">
    <source>
        <dbReference type="ARBA" id="ARBA00004496"/>
    </source>
</evidence>
<dbReference type="GO" id="GO:0016887">
    <property type="term" value="F:ATP hydrolysis activity"/>
    <property type="evidence" value="ECO:0007669"/>
    <property type="project" value="InterPro"/>
</dbReference>
<keyword evidence="8" id="KW-0863">Zinc-finger</keyword>